<dbReference type="InterPro" id="IPR051088">
    <property type="entry name" value="PTS_Sugar-EIIC/EIIB"/>
</dbReference>
<protein>
    <recommendedName>
        <fullName evidence="8">Permease IIC component</fullName>
    </recommendedName>
</protein>
<feature type="transmembrane region" description="Helical" evidence="9">
    <location>
        <begin position="390"/>
        <end position="408"/>
    </location>
</feature>
<dbReference type="GO" id="GO:1902815">
    <property type="term" value="P:N,N'-diacetylchitobiose import"/>
    <property type="evidence" value="ECO:0007669"/>
    <property type="project" value="TreeGrafter"/>
</dbReference>
<feature type="transmembrane region" description="Helical" evidence="9">
    <location>
        <begin position="282"/>
        <end position="304"/>
    </location>
</feature>
<organism evidence="11 12">
    <name type="scientific">Neobacillus niacini</name>
    <dbReference type="NCBI Taxonomy" id="86668"/>
    <lineage>
        <taxon>Bacteria</taxon>
        <taxon>Bacillati</taxon>
        <taxon>Bacillota</taxon>
        <taxon>Bacilli</taxon>
        <taxon>Bacillales</taxon>
        <taxon>Bacillaceae</taxon>
        <taxon>Neobacillus</taxon>
    </lineage>
</organism>
<dbReference type="EMBL" id="JACCBX010000005">
    <property type="protein sequence ID" value="NYE05824.1"/>
    <property type="molecule type" value="Genomic_DNA"/>
</dbReference>
<dbReference type="GO" id="GO:0008982">
    <property type="term" value="F:protein-N(PI)-phosphohistidine-sugar phosphotransferase activity"/>
    <property type="evidence" value="ECO:0007669"/>
    <property type="project" value="UniProtKB-UniRule"/>
</dbReference>
<feature type="transmembrane region" description="Helical" evidence="9">
    <location>
        <begin position="140"/>
        <end position="156"/>
    </location>
</feature>
<feature type="transmembrane region" description="Helical" evidence="9">
    <location>
        <begin position="241"/>
        <end position="262"/>
    </location>
</feature>
<dbReference type="GO" id="GO:0009401">
    <property type="term" value="P:phosphoenolpyruvate-dependent sugar phosphotransferase system"/>
    <property type="evidence" value="ECO:0007669"/>
    <property type="project" value="InterPro"/>
</dbReference>
<accession>A0A852TF12</accession>
<evidence type="ECO:0000256" key="5">
    <source>
        <dbReference type="ARBA" id="ARBA00022692"/>
    </source>
</evidence>
<evidence type="ECO:0000256" key="8">
    <source>
        <dbReference type="PIRNR" id="PIRNR006351"/>
    </source>
</evidence>
<dbReference type="GO" id="GO:0005886">
    <property type="term" value="C:plasma membrane"/>
    <property type="evidence" value="ECO:0007669"/>
    <property type="project" value="UniProtKB-SubCell"/>
</dbReference>
<dbReference type="PIRSF" id="PIRSF006351">
    <property type="entry name" value="PTS_EIIC-Cellobiose"/>
    <property type="match status" value="1"/>
</dbReference>
<comment type="caution">
    <text evidence="11">The sequence shown here is derived from an EMBL/GenBank/DDBJ whole genome shotgun (WGS) entry which is preliminary data.</text>
</comment>
<feature type="transmembrane region" description="Helical" evidence="9">
    <location>
        <begin position="339"/>
        <end position="360"/>
    </location>
</feature>
<proteinExistence type="predicted"/>
<keyword evidence="6 9" id="KW-1133">Transmembrane helix</keyword>
<dbReference type="InterPro" id="IPR004501">
    <property type="entry name" value="PTS_EIIC_3"/>
</dbReference>
<keyword evidence="2 8" id="KW-0813">Transport</keyword>
<evidence type="ECO:0000313" key="12">
    <source>
        <dbReference type="Proteomes" id="UP000548423"/>
    </source>
</evidence>
<keyword evidence="3 8" id="KW-1003">Cell membrane</keyword>
<feature type="transmembrane region" description="Helical" evidence="9">
    <location>
        <begin position="210"/>
        <end position="234"/>
    </location>
</feature>
<evidence type="ECO:0000256" key="9">
    <source>
        <dbReference type="SAM" id="Phobius"/>
    </source>
</evidence>
<dbReference type="PANTHER" id="PTHR33989">
    <property type="match status" value="1"/>
</dbReference>
<feature type="transmembrane region" description="Helical" evidence="9">
    <location>
        <begin position="108"/>
        <end position="128"/>
    </location>
</feature>
<evidence type="ECO:0000313" key="11">
    <source>
        <dbReference type="EMBL" id="NYE05824.1"/>
    </source>
</evidence>
<evidence type="ECO:0000256" key="1">
    <source>
        <dbReference type="ARBA" id="ARBA00004651"/>
    </source>
</evidence>
<reference evidence="12" key="2">
    <citation type="submission" date="2020-08" db="EMBL/GenBank/DDBJ databases">
        <title>The Agave Microbiome: Exploring the role of microbial communities in plant adaptations to desert environments.</title>
        <authorList>
            <person name="Partida-Martinez L.P."/>
        </authorList>
    </citation>
    <scope>NUCLEOTIDE SEQUENCE [LARGE SCALE GENOMIC DNA]</scope>
    <source>
        <strain evidence="12">AT2.8</strain>
    </source>
</reference>
<keyword evidence="7 8" id="KW-0472">Membrane</keyword>
<keyword evidence="5 9" id="KW-0812">Transmembrane</keyword>
<feature type="transmembrane region" description="Helical" evidence="9">
    <location>
        <begin position="74"/>
        <end position="96"/>
    </location>
</feature>
<dbReference type="PROSITE" id="PS51105">
    <property type="entry name" value="PTS_EIIC_TYPE_3"/>
    <property type="match status" value="1"/>
</dbReference>
<dbReference type="Pfam" id="PF02378">
    <property type="entry name" value="PTS_EIIC"/>
    <property type="match status" value="1"/>
</dbReference>
<reference evidence="12" key="1">
    <citation type="submission" date="2020-07" db="EMBL/GenBank/DDBJ databases">
        <authorList>
            <person name="Partida-Martinez L."/>
            <person name="Huntemann M."/>
            <person name="Clum A."/>
            <person name="Wang J."/>
            <person name="Palaniappan K."/>
            <person name="Ritter S."/>
            <person name="Chen I.-M."/>
            <person name="Stamatis D."/>
            <person name="Reddy T."/>
            <person name="O'Malley R."/>
            <person name="Daum C."/>
            <person name="Shapiro N."/>
            <person name="Ivanova N."/>
            <person name="Kyrpides N."/>
            <person name="Woyke T."/>
        </authorList>
    </citation>
    <scope>NUCLEOTIDE SEQUENCE [LARGE SCALE GENOMIC DNA]</scope>
    <source>
        <strain evidence="12">AT2.8</strain>
    </source>
</reference>
<dbReference type="PANTHER" id="PTHR33989:SF4">
    <property type="entry name" value="PTS SYSTEM N,N'-DIACETYLCHITOBIOSE-SPECIFIC EIIC COMPONENT"/>
    <property type="match status" value="1"/>
</dbReference>
<comment type="subcellular location">
    <subcellularLocation>
        <location evidence="1">Cell membrane</location>
        <topology evidence="1">Multi-pass membrane protein</topology>
    </subcellularLocation>
</comment>
<dbReference type="Proteomes" id="UP000548423">
    <property type="component" value="Unassembled WGS sequence"/>
</dbReference>
<feature type="transmembrane region" description="Helical" evidence="9">
    <location>
        <begin position="177"/>
        <end position="198"/>
    </location>
</feature>
<comment type="function">
    <text evidence="8">The phosphoenolpyruvate-dependent sugar phosphotransferase system (PTS), a major carbohydrate active -transport system, catalyzes the phosphorylation of incoming sugar substrates concomitant with their translocation across the cell membrane.</text>
</comment>
<evidence type="ECO:0000256" key="2">
    <source>
        <dbReference type="ARBA" id="ARBA00022448"/>
    </source>
</evidence>
<evidence type="ECO:0000259" key="10">
    <source>
        <dbReference type="PROSITE" id="PS51105"/>
    </source>
</evidence>
<name>A0A852TF12_9BACI</name>
<dbReference type="AlphaFoldDB" id="A0A852TF12"/>
<keyword evidence="4 8" id="KW-0762">Sugar transport</keyword>
<feature type="domain" description="PTS EIIC type-3" evidence="10">
    <location>
        <begin position="15"/>
        <end position="408"/>
    </location>
</feature>
<evidence type="ECO:0000256" key="3">
    <source>
        <dbReference type="ARBA" id="ARBA00022475"/>
    </source>
</evidence>
<feature type="transmembrane region" description="Helical" evidence="9">
    <location>
        <begin position="42"/>
        <end position="62"/>
    </location>
</feature>
<evidence type="ECO:0000256" key="7">
    <source>
        <dbReference type="ARBA" id="ARBA00023136"/>
    </source>
</evidence>
<evidence type="ECO:0000256" key="4">
    <source>
        <dbReference type="ARBA" id="ARBA00022597"/>
    </source>
</evidence>
<dbReference type="InterPro" id="IPR003352">
    <property type="entry name" value="PTS_EIIC"/>
</dbReference>
<evidence type="ECO:0000256" key="6">
    <source>
        <dbReference type="ARBA" id="ARBA00022989"/>
    </source>
</evidence>
<dbReference type="InterPro" id="IPR004796">
    <property type="entry name" value="PTS_IIC_cello"/>
</dbReference>
<sequence>MKLLYSYLEKRITKIQKAIAPMAGKVEKQKYLASIKNGFKDITPVLLIGSFFLVFYIILQYLQQNYGSFRQLDLIIFKIPVQLTYGMLSIYAAIAISYRHAKRIETQIIPSIFSSVFTVGVAIGGITTSGIQYENFNSEGLLVALIVSLLTVEVLNKCTKYNLTAKFKHIPEGSVHTFQLIMPIVLLSFLFLAVNFLIERTTEQSNISEYMFGHLFWGIKSIDTPVMVFIIVFLEMLFWFIGINGYAVLAGFVLPFATYYLGENISALMNGGQPEYIFTPNFWDYFASLSGAGFAGALVILALFSRVKEIKSVGKTSIIPSLFSITEPILYGLPITFNIYLFIPFVIGTPILATLQWFVFKWGFVNIPVVHVADAPIPIAQLLSTMDWRVLLLIIGVFLLAILMYYPFFKLYEKSVEQQNNKVDDKYADLDLDF</sequence>
<gene>
    <name evidence="11" type="ORF">F4694_002599</name>
</gene>